<dbReference type="STRING" id="1069680.M7P956"/>
<dbReference type="RefSeq" id="XP_007873584.1">
    <property type="nucleotide sequence ID" value="XM_007875393.1"/>
</dbReference>
<dbReference type="Pfam" id="PF08568">
    <property type="entry name" value="Kinetochor_Ybp2"/>
    <property type="match status" value="1"/>
</dbReference>
<dbReference type="EMBL" id="AFWA02000004">
    <property type="protein sequence ID" value="EMR10375.1"/>
    <property type="molecule type" value="Genomic_DNA"/>
</dbReference>
<reference evidence="2" key="1">
    <citation type="journal article" date="2016" name="Nat. Commun.">
        <title>Genome analysis of three Pneumocystis species reveals adaptation mechanisms to life exclusively in mammalian hosts.</title>
        <authorList>
            <person name="Ma L."/>
            <person name="Chen Z."/>
            <person name="Huang D.W."/>
            <person name="Kutty G."/>
            <person name="Ishihara M."/>
            <person name="Wang H."/>
            <person name="Abouelleil A."/>
            <person name="Bishop L."/>
            <person name="Davey E."/>
            <person name="Deng R."/>
            <person name="Deng X."/>
            <person name="Fan L."/>
            <person name="Fantoni G."/>
            <person name="Fitzgerald M."/>
            <person name="Gogineni E."/>
            <person name="Goldberg J.M."/>
            <person name="Handley G."/>
            <person name="Hu X."/>
            <person name="Huber C."/>
            <person name="Jiao X."/>
            <person name="Jones K."/>
            <person name="Levin J.Z."/>
            <person name="Liu Y."/>
            <person name="Macdonald P."/>
            <person name="Melnikov A."/>
            <person name="Raley C."/>
            <person name="Sassi M."/>
            <person name="Sherman B.T."/>
            <person name="Song X."/>
            <person name="Sykes S."/>
            <person name="Tran B."/>
            <person name="Walsh L."/>
            <person name="Xia Y."/>
            <person name="Yang J."/>
            <person name="Young S."/>
            <person name="Zeng Q."/>
            <person name="Zheng X."/>
            <person name="Stephens R."/>
            <person name="Nusbaum C."/>
            <person name="Birren B.W."/>
            <person name="Azadi P."/>
            <person name="Lempicki R.A."/>
            <person name="Cuomo C.A."/>
            <person name="Kovacs J.A."/>
        </authorList>
    </citation>
    <scope>NUCLEOTIDE SEQUENCE [LARGE SCALE GENOMIC DNA]</scope>
    <source>
        <strain evidence="2">B123</strain>
    </source>
</reference>
<dbReference type="InterPro" id="IPR013877">
    <property type="entry name" value="YAP-bd/ALF4/Glomulin"/>
</dbReference>
<keyword evidence="2" id="KW-1185">Reference proteome</keyword>
<dbReference type="GO" id="GO:0034599">
    <property type="term" value="P:cellular response to oxidative stress"/>
    <property type="evidence" value="ECO:0007669"/>
    <property type="project" value="InterPro"/>
</dbReference>
<dbReference type="Proteomes" id="UP000011958">
    <property type="component" value="Unassembled WGS sequence"/>
</dbReference>
<dbReference type="eggNOG" id="ENOG502S35M">
    <property type="taxonomic scope" value="Eukaryota"/>
</dbReference>
<gene>
    <name evidence="1" type="ORF">PNEG_01626</name>
</gene>
<proteinExistence type="predicted"/>
<dbReference type="HOGENOM" id="CLU_561534_0_0_1"/>
<name>M7P956_PNEMU</name>
<dbReference type="PANTHER" id="PTHR28020:SF1">
    <property type="entry name" value="YAP1-BINDING PROTEIN 1-RELATED"/>
    <property type="match status" value="1"/>
</dbReference>
<evidence type="ECO:0000313" key="1">
    <source>
        <dbReference type="EMBL" id="EMR10375.1"/>
    </source>
</evidence>
<dbReference type="GO" id="GO:0005737">
    <property type="term" value="C:cytoplasm"/>
    <property type="evidence" value="ECO:0007669"/>
    <property type="project" value="TreeGrafter"/>
</dbReference>
<dbReference type="VEuPathDB" id="FungiDB:PNEG_01626"/>
<dbReference type="GeneID" id="19895320"/>
<protein>
    <submittedName>
        <fullName evidence="1">Uncharacterized protein</fullName>
    </submittedName>
</protein>
<dbReference type="AlphaFoldDB" id="M7P956"/>
<dbReference type="InterPro" id="IPR040347">
    <property type="entry name" value="YBP1/2"/>
</dbReference>
<sequence>MILNSVQIENGFLEWDTWFKETEDQCIDEKIQRLNNLENILIELGKKQIVENIVWEIVPRMLSFLKKESTLTEAQRILKICTEIGNAKELFLMYIEGLRSIKNDINLKNDERVANIKRYQKDGHITQIIILYKCLETVLLKIKTKHLSKFILDYSRTFISSVSVLHKYKANDKKLYDIIIKFAKQRVVGLSQLPNDYEEEKDKQRKILHSFIIQIFELFFKEKSNQWSLRYYRLINPYKISFQKNEHDIHLDSMVNSLKNVAVDTNFDFTISWKLGEILEIKDNSKEYQSYNLFSNNSIPSYGFLFLLGAYVFEDLYVIQDNTISKFLDHMKMTIISLNHGPITLSLIDTNLFLGLCILNNLQNISTINQEYFLEYTKTLSLISSSLEDSSLRFLSYTLIYQSLIRHSEDTTIIYINNILDTSPFKNLKTVVINILKDEIQRHWDVNYKHFLYNNYNNLGFFVTFYIFCLQFFTYKNISSKFIQSV</sequence>
<dbReference type="OrthoDB" id="5396786at2759"/>
<evidence type="ECO:0000313" key="2">
    <source>
        <dbReference type="Proteomes" id="UP000011958"/>
    </source>
</evidence>
<comment type="caution">
    <text evidence="1">The sequence shown here is derived from an EMBL/GenBank/DDBJ whole genome shotgun (WGS) entry which is preliminary data.</text>
</comment>
<organism evidence="1 2">
    <name type="scientific">Pneumocystis murina (strain B123)</name>
    <name type="common">Mouse pneumocystis pneumonia agent</name>
    <name type="synonym">Pneumocystis carinii f. sp. muris</name>
    <dbReference type="NCBI Taxonomy" id="1069680"/>
    <lineage>
        <taxon>Eukaryota</taxon>
        <taxon>Fungi</taxon>
        <taxon>Dikarya</taxon>
        <taxon>Ascomycota</taxon>
        <taxon>Taphrinomycotina</taxon>
        <taxon>Pneumocystomycetes</taxon>
        <taxon>Pneumocystaceae</taxon>
        <taxon>Pneumocystis</taxon>
    </lineage>
</organism>
<accession>M7P956</accession>
<dbReference type="PANTHER" id="PTHR28020">
    <property type="entry name" value="YAP1-BINDING PROTEIN 1-RELATED"/>
    <property type="match status" value="1"/>
</dbReference>